<dbReference type="Proteomes" id="UP001489004">
    <property type="component" value="Unassembled WGS sequence"/>
</dbReference>
<name>A0AAW1R6T0_9CHLO</name>
<dbReference type="PANTHER" id="PTHR24301:SF2">
    <property type="entry name" value="THROMBOXANE-A SYNTHASE"/>
    <property type="match status" value="1"/>
</dbReference>
<dbReference type="GO" id="GO:0020037">
    <property type="term" value="F:heme binding"/>
    <property type="evidence" value="ECO:0007669"/>
    <property type="project" value="InterPro"/>
</dbReference>
<dbReference type="AlphaFoldDB" id="A0AAW1R6T0"/>
<dbReference type="GO" id="GO:0005506">
    <property type="term" value="F:iron ion binding"/>
    <property type="evidence" value="ECO:0007669"/>
    <property type="project" value="InterPro"/>
</dbReference>
<dbReference type="InterPro" id="IPR001128">
    <property type="entry name" value="Cyt_P450"/>
</dbReference>
<dbReference type="InterPro" id="IPR036396">
    <property type="entry name" value="Cyt_P450_sf"/>
</dbReference>
<evidence type="ECO:0000313" key="2">
    <source>
        <dbReference type="EMBL" id="KAK9829454.1"/>
    </source>
</evidence>
<sequence length="190" mass="21985">MYSWSVCFMAALFLTKRGKLHEVLLQWTRQYGPIFKFYFGREPVVVVSDPELVFQVCIKQFKNFHDRPEPIVQPFMGRVGTFQTSSMLFAQGKLWAGLRAACEPLFHSNALHAVWRFIIAWLKYPGMLDVAVASGFLWGASQALLDSARRRCLEAARRCQERYASGRSTRSCQQQQQQQQQKQLQRSSNQ</sequence>
<dbReference type="Pfam" id="PF00067">
    <property type="entry name" value="p450"/>
    <property type="match status" value="1"/>
</dbReference>
<comment type="caution">
    <text evidence="2">The sequence shown here is derived from an EMBL/GenBank/DDBJ whole genome shotgun (WGS) entry which is preliminary data.</text>
</comment>
<dbReference type="Gene3D" id="1.10.630.10">
    <property type="entry name" value="Cytochrome P450"/>
    <property type="match status" value="1"/>
</dbReference>
<protein>
    <recommendedName>
        <fullName evidence="4">Cytochrome P450</fullName>
    </recommendedName>
</protein>
<feature type="region of interest" description="Disordered" evidence="1">
    <location>
        <begin position="170"/>
        <end position="190"/>
    </location>
</feature>
<evidence type="ECO:0000256" key="1">
    <source>
        <dbReference type="SAM" id="MobiDB-lite"/>
    </source>
</evidence>
<dbReference type="GO" id="GO:0016705">
    <property type="term" value="F:oxidoreductase activity, acting on paired donors, with incorporation or reduction of molecular oxygen"/>
    <property type="evidence" value="ECO:0007669"/>
    <property type="project" value="InterPro"/>
</dbReference>
<feature type="compositionally biased region" description="Low complexity" evidence="1">
    <location>
        <begin position="173"/>
        <end position="190"/>
    </location>
</feature>
<dbReference type="PRINTS" id="PR00463">
    <property type="entry name" value="EP450I"/>
</dbReference>
<dbReference type="InterPro" id="IPR002401">
    <property type="entry name" value="Cyt_P450_E_grp-I"/>
</dbReference>
<keyword evidence="3" id="KW-1185">Reference proteome</keyword>
<dbReference type="PANTHER" id="PTHR24301">
    <property type="entry name" value="THROMBOXANE-A SYNTHASE"/>
    <property type="match status" value="1"/>
</dbReference>
<evidence type="ECO:0000313" key="3">
    <source>
        <dbReference type="Proteomes" id="UP001489004"/>
    </source>
</evidence>
<dbReference type="GO" id="GO:0004497">
    <property type="term" value="F:monooxygenase activity"/>
    <property type="evidence" value="ECO:0007669"/>
    <property type="project" value="InterPro"/>
</dbReference>
<reference evidence="2 3" key="1">
    <citation type="journal article" date="2024" name="Nat. Commun.">
        <title>Phylogenomics reveals the evolutionary origins of lichenization in chlorophyte algae.</title>
        <authorList>
            <person name="Puginier C."/>
            <person name="Libourel C."/>
            <person name="Otte J."/>
            <person name="Skaloud P."/>
            <person name="Haon M."/>
            <person name="Grisel S."/>
            <person name="Petersen M."/>
            <person name="Berrin J.G."/>
            <person name="Delaux P.M."/>
            <person name="Dal Grande F."/>
            <person name="Keller J."/>
        </authorList>
    </citation>
    <scope>NUCLEOTIDE SEQUENCE [LARGE SCALE GENOMIC DNA]</scope>
    <source>
        <strain evidence="2 3">SAG 2043</strain>
    </source>
</reference>
<organism evidence="2 3">
    <name type="scientific">[Myrmecia] bisecta</name>
    <dbReference type="NCBI Taxonomy" id="41462"/>
    <lineage>
        <taxon>Eukaryota</taxon>
        <taxon>Viridiplantae</taxon>
        <taxon>Chlorophyta</taxon>
        <taxon>core chlorophytes</taxon>
        <taxon>Trebouxiophyceae</taxon>
        <taxon>Trebouxiales</taxon>
        <taxon>Trebouxiaceae</taxon>
        <taxon>Myrmecia</taxon>
    </lineage>
</organism>
<dbReference type="SUPFAM" id="SSF48264">
    <property type="entry name" value="Cytochrome P450"/>
    <property type="match status" value="1"/>
</dbReference>
<evidence type="ECO:0008006" key="4">
    <source>
        <dbReference type="Google" id="ProtNLM"/>
    </source>
</evidence>
<accession>A0AAW1R6T0</accession>
<dbReference type="EMBL" id="JALJOR010000001">
    <property type="protein sequence ID" value="KAK9829454.1"/>
    <property type="molecule type" value="Genomic_DNA"/>
</dbReference>
<gene>
    <name evidence="2" type="ORF">WJX72_005965</name>
</gene>
<proteinExistence type="predicted"/>